<evidence type="ECO:0000256" key="1">
    <source>
        <dbReference type="SAM" id="MobiDB-lite"/>
    </source>
</evidence>
<proteinExistence type="predicted"/>
<keyword evidence="3" id="KW-1185">Reference proteome</keyword>
<gene>
    <name evidence="2" type="ORF">EVEC_LOCUS5824</name>
</gene>
<sequence>MSEHDHYKAFPKKDYPLDEECDLIEIDGKEIAYCLCRHNNFCNQKPIADQFINFEEQHPELFGDSDEDLSQTVGSVSPIQPVNQPTTTQMPIRISEAPRRVTITMGDKKQIHGASIAEINSFSSATSSTKNRASETAPTWDTFNKGAASFASPTTTFSKSTDETFNSSPDVGLRESNFGSSIADESSLRCMQCAQGALKDERSDCDKQTAVSCISVSGKNAAKNYCLTRQVLIEDGKNAIEKMCITSKSLAHVFGNRVSTDGCTVLEEEGVRICVCNSPLCNQEPIYQQPLKRCIECSENALQQEGEDCSQSVAVNCGDRFAYGTATYCMSRQTELSKGVFSLEKMCISEKQFQEDFPDEEALRLGCFEMFDGMIKYCVCTEDLCNQKSLALQMRNDPNYKRY</sequence>
<dbReference type="AlphaFoldDB" id="A0A0N4V7E8"/>
<dbReference type="EMBL" id="UXUI01008281">
    <property type="protein sequence ID" value="VDD91073.1"/>
    <property type="molecule type" value="Genomic_DNA"/>
</dbReference>
<dbReference type="OrthoDB" id="5850827at2759"/>
<feature type="compositionally biased region" description="Polar residues" evidence="1">
    <location>
        <begin position="70"/>
        <end position="86"/>
    </location>
</feature>
<evidence type="ECO:0000313" key="3">
    <source>
        <dbReference type="Proteomes" id="UP000274131"/>
    </source>
</evidence>
<evidence type="ECO:0000313" key="2">
    <source>
        <dbReference type="EMBL" id="VDD91073.1"/>
    </source>
</evidence>
<accession>A0A0N4V7E8</accession>
<feature type="region of interest" description="Disordered" evidence="1">
    <location>
        <begin position="67"/>
        <end position="86"/>
    </location>
</feature>
<name>A0A0N4V7E8_ENTVE</name>
<reference evidence="2 3" key="2">
    <citation type="submission" date="2018-10" db="EMBL/GenBank/DDBJ databases">
        <authorList>
            <consortium name="Pathogen Informatics"/>
        </authorList>
    </citation>
    <scope>NUCLEOTIDE SEQUENCE [LARGE SCALE GENOMIC DNA]</scope>
</reference>
<reference evidence="4" key="1">
    <citation type="submission" date="2017-02" db="UniProtKB">
        <authorList>
            <consortium name="WormBaseParasite"/>
        </authorList>
    </citation>
    <scope>IDENTIFICATION</scope>
</reference>
<organism evidence="4">
    <name type="scientific">Enterobius vermicularis</name>
    <name type="common">Human pinworm</name>
    <dbReference type="NCBI Taxonomy" id="51028"/>
    <lineage>
        <taxon>Eukaryota</taxon>
        <taxon>Metazoa</taxon>
        <taxon>Ecdysozoa</taxon>
        <taxon>Nematoda</taxon>
        <taxon>Chromadorea</taxon>
        <taxon>Rhabditida</taxon>
        <taxon>Spirurina</taxon>
        <taxon>Oxyuridomorpha</taxon>
        <taxon>Oxyuroidea</taxon>
        <taxon>Oxyuridae</taxon>
        <taxon>Enterobius</taxon>
    </lineage>
</organism>
<protein>
    <submittedName>
        <fullName evidence="4">Activin_recp domain-containing protein</fullName>
    </submittedName>
</protein>
<evidence type="ECO:0000313" key="4">
    <source>
        <dbReference type="WBParaSite" id="EVEC_0000621301-mRNA-1"/>
    </source>
</evidence>
<dbReference type="WBParaSite" id="EVEC_0000621301-mRNA-1">
    <property type="protein sequence ID" value="EVEC_0000621301-mRNA-1"/>
    <property type="gene ID" value="EVEC_0000621301"/>
</dbReference>
<dbReference type="Proteomes" id="UP000274131">
    <property type="component" value="Unassembled WGS sequence"/>
</dbReference>